<dbReference type="RefSeq" id="WP_064472844.1">
    <property type="nucleotide sequence ID" value="NZ_FMZR01000006.1"/>
</dbReference>
<dbReference type="InterPro" id="IPR031998">
    <property type="entry name" value="DUF5065"/>
</dbReference>
<dbReference type="EMBL" id="FMZR01000006">
    <property type="protein sequence ID" value="SDD45990.1"/>
    <property type="molecule type" value="Genomic_DNA"/>
</dbReference>
<gene>
    <name evidence="1" type="ORF">SAMN04487767_106137</name>
</gene>
<organism evidence="1 2">
    <name type="scientific">Bacillus wiedmannii</name>
    <dbReference type="NCBI Taxonomy" id="1890302"/>
    <lineage>
        <taxon>Bacteria</taxon>
        <taxon>Bacillati</taxon>
        <taxon>Bacillota</taxon>
        <taxon>Bacilli</taxon>
        <taxon>Bacillales</taxon>
        <taxon>Bacillaceae</taxon>
        <taxon>Bacillus</taxon>
        <taxon>Bacillus cereus group</taxon>
    </lineage>
</organism>
<name>A0A1G6UX97_9BACI</name>
<sequence>MKVNFCVKVAIIGALTIGGSVFSYTTGSITPASAETQFIQKASPVSDDWQWQNYFLLHHNADFLQELAVGDLRYGDTLDIRIYTGGKAKGIVKIYRLSEDENEVVNMQRYKTIYDTGTEHNYGRFVTPITSVYDPGSYVAVMKRGENYYYGGSFKIKK</sequence>
<evidence type="ECO:0000313" key="2">
    <source>
        <dbReference type="Proteomes" id="UP000183507"/>
    </source>
</evidence>
<dbReference type="Proteomes" id="UP000183507">
    <property type="component" value="Unassembled WGS sequence"/>
</dbReference>
<protein>
    <recommendedName>
        <fullName evidence="3">DUF5065 domain-containing protein</fullName>
    </recommendedName>
</protein>
<proteinExistence type="predicted"/>
<accession>A0A1G6UX97</accession>
<evidence type="ECO:0000313" key="1">
    <source>
        <dbReference type="EMBL" id="SDD45990.1"/>
    </source>
</evidence>
<evidence type="ECO:0008006" key="3">
    <source>
        <dbReference type="Google" id="ProtNLM"/>
    </source>
</evidence>
<dbReference type="Pfam" id="PF16723">
    <property type="entry name" value="DUF5065"/>
    <property type="match status" value="1"/>
</dbReference>
<dbReference type="AlphaFoldDB" id="A0A1G6UX97"/>
<reference evidence="2" key="1">
    <citation type="submission" date="2016-10" db="EMBL/GenBank/DDBJ databases">
        <authorList>
            <person name="Varghese N."/>
        </authorList>
    </citation>
    <scope>NUCLEOTIDE SEQUENCE [LARGE SCALE GENOMIC DNA]</scope>
    <source>
        <strain evidence="2">KPR-7A</strain>
    </source>
</reference>
<dbReference type="Gene3D" id="2.60.40.3720">
    <property type="match status" value="1"/>
</dbReference>